<organism evidence="4">
    <name type="scientific">Angiostrongylus costaricensis</name>
    <name type="common">Nematode worm</name>
    <dbReference type="NCBI Taxonomy" id="334426"/>
    <lineage>
        <taxon>Eukaryota</taxon>
        <taxon>Metazoa</taxon>
        <taxon>Ecdysozoa</taxon>
        <taxon>Nematoda</taxon>
        <taxon>Chromadorea</taxon>
        <taxon>Rhabditida</taxon>
        <taxon>Rhabditina</taxon>
        <taxon>Rhabditomorpha</taxon>
        <taxon>Strongyloidea</taxon>
        <taxon>Metastrongylidae</taxon>
        <taxon>Angiostrongylus</taxon>
    </lineage>
</organism>
<proteinExistence type="predicted"/>
<feature type="signal peptide" evidence="1">
    <location>
        <begin position="1"/>
        <end position="20"/>
    </location>
</feature>
<keyword evidence="3" id="KW-1185">Reference proteome</keyword>
<dbReference type="WBParaSite" id="ACOC_0000619101-mRNA-1">
    <property type="protein sequence ID" value="ACOC_0000619101-mRNA-1"/>
    <property type="gene ID" value="ACOC_0000619101"/>
</dbReference>
<evidence type="ECO:0000313" key="4">
    <source>
        <dbReference type="WBParaSite" id="ACOC_0000619101-mRNA-1"/>
    </source>
</evidence>
<evidence type="ECO:0000313" key="3">
    <source>
        <dbReference type="Proteomes" id="UP000267027"/>
    </source>
</evidence>
<dbReference type="EMBL" id="UYYA01003926">
    <property type="protein sequence ID" value="VDM57777.1"/>
    <property type="molecule type" value="Genomic_DNA"/>
</dbReference>
<name>A0A0R3PMP2_ANGCS</name>
<dbReference type="InterPro" id="IPR036610">
    <property type="entry name" value="PEBP-like_sf"/>
</dbReference>
<dbReference type="Gene3D" id="3.90.280.10">
    <property type="entry name" value="PEBP-like"/>
    <property type="match status" value="1"/>
</dbReference>
<evidence type="ECO:0000256" key="1">
    <source>
        <dbReference type="SAM" id="SignalP"/>
    </source>
</evidence>
<protein>
    <submittedName>
        <fullName evidence="4">Reelin domain-containing protein</fullName>
    </submittedName>
</protein>
<feature type="chain" id="PRO_5043130190" evidence="1">
    <location>
        <begin position="21"/>
        <end position="119"/>
    </location>
</feature>
<reference evidence="4" key="1">
    <citation type="submission" date="2017-02" db="UniProtKB">
        <authorList>
            <consortium name="WormBaseParasite"/>
        </authorList>
    </citation>
    <scope>IDENTIFICATION</scope>
</reference>
<reference evidence="2 3" key="2">
    <citation type="submission" date="2018-11" db="EMBL/GenBank/DDBJ databases">
        <authorList>
            <consortium name="Pathogen Informatics"/>
        </authorList>
    </citation>
    <scope>NUCLEOTIDE SEQUENCE [LARGE SCALE GENOMIC DNA]</scope>
    <source>
        <strain evidence="2 3">Costa Rica</strain>
    </source>
</reference>
<gene>
    <name evidence="2" type="ORF">ACOC_LOCUS6192</name>
</gene>
<accession>A0A0R3PMP2</accession>
<dbReference type="AlphaFoldDB" id="A0A0R3PMP2"/>
<sequence>MGYMYLALPLLLLLSQRISSRSDQLGYIKSGTMPLQATYGRNTRGYGLILFSRKSDSGAAWKYTEHIGYIFTTDTEVESFPIFTVHCYDDRFNTTEFVSQYGLKDPVAGSFFRAQFEPK</sequence>
<keyword evidence="1" id="KW-0732">Signal</keyword>
<dbReference type="Proteomes" id="UP000267027">
    <property type="component" value="Unassembled WGS sequence"/>
</dbReference>
<evidence type="ECO:0000313" key="2">
    <source>
        <dbReference type="EMBL" id="VDM57777.1"/>
    </source>
</evidence>